<proteinExistence type="predicted"/>
<evidence type="ECO:0000313" key="2">
    <source>
        <dbReference type="Proteomes" id="UP000799539"/>
    </source>
</evidence>
<dbReference type="AlphaFoldDB" id="A0A6A6F7U5"/>
<reference evidence="1" key="1">
    <citation type="journal article" date="2020" name="Stud. Mycol.">
        <title>101 Dothideomycetes genomes: a test case for predicting lifestyles and emergence of pathogens.</title>
        <authorList>
            <person name="Haridas S."/>
            <person name="Albert R."/>
            <person name="Binder M."/>
            <person name="Bloem J."/>
            <person name="Labutti K."/>
            <person name="Salamov A."/>
            <person name="Andreopoulos B."/>
            <person name="Baker S."/>
            <person name="Barry K."/>
            <person name="Bills G."/>
            <person name="Bluhm B."/>
            <person name="Cannon C."/>
            <person name="Castanera R."/>
            <person name="Culley D."/>
            <person name="Daum C."/>
            <person name="Ezra D."/>
            <person name="Gonzalez J."/>
            <person name="Henrissat B."/>
            <person name="Kuo A."/>
            <person name="Liang C."/>
            <person name="Lipzen A."/>
            <person name="Lutzoni F."/>
            <person name="Magnuson J."/>
            <person name="Mondo S."/>
            <person name="Nolan M."/>
            <person name="Ohm R."/>
            <person name="Pangilinan J."/>
            <person name="Park H.-J."/>
            <person name="Ramirez L."/>
            <person name="Alfaro M."/>
            <person name="Sun H."/>
            <person name="Tritt A."/>
            <person name="Yoshinaga Y."/>
            <person name="Zwiers L.-H."/>
            <person name="Turgeon B."/>
            <person name="Goodwin S."/>
            <person name="Spatafora J."/>
            <person name="Crous P."/>
            <person name="Grigoriev I."/>
        </authorList>
    </citation>
    <scope>NUCLEOTIDE SEQUENCE</scope>
    <source>
        <strain evidence="1">SCOH1-5</strain>
    </source>
</reference>
<organism evidence="1 2">
    <name type="scientific">Cercospora zeae-maydis SCOH1-5</name>
    <dbReference type="NCBI Taxonomy" id="717836"/>
    <lineage>
        <taxon>Eukaryota</taxon>
        <taxon>Fungi</taxon>
        <taxon>Dikarya</taxon>
        <taxon>Ascomycota</taxon>
        <taxon>Pezizomycotina</taxon>
        <taxon>Dothideomycetes</taxon>
        <taxon>Dothideomycetidae</taxon>
        <taxon>Mycosphaerellales</taxon>
        <taxon>Mycosphaerellaceae</taxon>
        <taxon>Cercospora</taxon>
    </lineage>
</organism>
<protein>
    <submittedName>
        <fullName evidence="1">Uncharacterized protein</fullName>
    </submittedName>
</protein>
<keyword evidence="2" id="KW-1185">Reference proteome</keyword>
<accession>A0A6A6F7U5</accession>
<dbReference type="EMBL" id="ML992686">
    <property type="protein sequence ID" value="KAF2209490.1"/>
    <property type="molecule type" value="Genomic_DNA"/>
</dbReference>
<evidence type="ECO:0000313" key="1">
    <source>
        <dbReference type="EMBL" id="KAF2209490.1"/>
    </source>
</evidence>
<dbReference type="Proteomes" id="UP000799539">
    <property type="component" value="Unassembled WGS sequence"/>
</dbReference>
<dbReference type="OrthoDB" id="3648100at2759"/>
<name>A0A6A6F7U5_9PEZI</name>
<sequence length="461" mass="52122">MNTDDLIRGFGTLGLSAQQSFNGATTDSDHAQHLASFPRRHPHHEITYDFPALNLLQDPSQAHLPEPANIDFRVQPDTSKHRLNQLSQHYCHMMNPDAVKDDLPSAGTSDRSTAFIAVLDGLTGFEGESTLSIATYLQKGSLQYVIRLECTFDGKQNYYNDEFDEEEFAILLSAQRPWIELLGDVVFRASARSYISAEASMMAQDVGLYTRDVSRWRHRWGSGRKGNILIRLMMRDREVGVQQTGEGEYVLNLACGHSVRTTAEEIRVLQDDCRTRLRCADCDDQAAWESLDGELEKSEVTTLSTRALLGILIATSRSFELPDYIVPTIMQHAHFEETFTALDTICACLASSEDMITTVPELLRADLEMVCLDGLRRDCNLPPTAKVPTPPGWTQFLRLWLCRAINFLIHRRCSLRDSKQHAGVHWHQDDNLIWWNDPRQSHDADSYGSEQEGNVSDMVMS</sequence>
<gene>
    <name evidence="1" type="ORF">CERZMDRAFT_118448</name>
</gene>